<comment type="caution">
    <text evidence="1">The sequence shown here is derived from an EMBL/GenBank/DDBJ whole genome shotgun (WGS) entry which is preliminary data.</text>
</comment>
<reference evidence="2" key="1">
    <citation type="journal article" date="2023" name="Nat. Plants">
        <title>Single-cell RNA sequencing provides a high-resolution roadmap for understanding the multicellular compartmentation of specialized metabolism.</title>
        <authorList>
            <person name="Sun S."/>
            <person name="Shen X."/>
            <person name="Li Y."/>
            <person name="Li Y."/>
            <person name="Wang S."/>
            <person name="Li R."/>
            <person name="Zhang H."/>
            <person name="Shen G."/>
            <person name="Guo B."/>
            <person name="Wei J."/>
            <person name="Xu J."/>
            <person name="St-Pierre B."/>
            <person name="Chen S."/>
            <person name="Sun C."/>
        </authorList>
    </citation>
    <scope>NUCLEOTIDE SEQUENCE [LARGE SCALE GENOMIC DNA]</scope>
</reference>
<dbReference type="Proteomes" id="UP001060085">
    <property type="component" value="Linkage Group LG07"/>
</dbReference>
<dbReference type="EMBL" id="CM044707">
    <property type="protein sequence ID" value="KAI5653847.1"/>
    <property type="molecule type" value="Genomic_DNA"/>
</dbReference>
<sequence length="194" mass="21275">MDWFCFYFLSGRERTRGCRGLMRAIGPRYGIIGIPLHIKPSLNGIRGTGLRDRKDGESGSTRVLLEQVHRGVPQALEEGVRRFPLGTVLVLMWRVANAVSRVSASFNEHMRRLFEHNQLAYILFSPIMPLVRAVMSADTSTSTSTAAVVVTFELPSRDSSTRSPSIHTPGPTSPLLDPKDGAPPSSTDATQATL</sequence>
<accession>A0ACB9ZYX7</accession>
<evidence type="ECO:0000313" key="1">
    <source>
        <dbReference type="EMBL" id="KAI5653847.1"/>
    </source>
</evidence>
<organism evidence="1 2">
    <name type="scientific">Catharanthus roseus</name>
    <name type="common">Madagascar periwinkle</name>
    <name type="synonym">Vinca rosea</name>
    <dbReference type="NCBI Taxonomy" id="4058"/>
    <lineage>
        <taxon>Eukaryota</taxon>
        <taxon>Viridiplantae</taxon>
        <taxon>Streptophyta</taxon>
        <taxon>Embryophyta</taxon>
        <taxon>Tracheophyta</taxon>
        <taxon>Spermatophyta</taxon>
        <taxon>Magnoliopsida</taxon>
        <taxon>eudicotyledons</taxon>
        <taxon>Gunneridae</taxon>
        <taxon>Pentapetalae</taxon>
        <taxon>asterids</taxon>
        <taxon>lamiids</taxon>
        <taxon>Gentianales</taxon>
        <taxon>Apocynaceae</taxon>
        <taxon>Rauvolfioideae</taxon>
        <taxon>Vinceae</taxon>
        <taxon>Catharanthinae</taxon>
        <taxon>Catharanthus</taxon>
    </lineage>
</organism>
<proteinExistence type="predicted"/>
<protein>
    <submittedName>
        <fullName evidence="1">Uncharacterized protein</fullName>
    </submittedName>
</protein>
<gene>
    <name evidence="1" type="ORF">M9H77_31034</name>
</gene>
<keyword evidence="2" id="KW-1185">Reference proteome</keyword>
<evidence type="ECO:0000313" key="2">
    <source>
        <dbReference type="Proteomes" id="UP001060085"/>
    </source>
</evidence>
<name>A0ACB9ZYX7_CATRO</name>